<evidence type="ECO:0000256" key="1">
    <source>
        <dbReference type="ARBA" id="ARBA00023015"/>
    </source>
</evidence>
<dbReference type="InterPro" id="IPR036390">
    <property type="entry name" value="WH_DNA-bd_sf"/>
</dbReference>
<dbReference type="InterPro" id="IPR000524">
    <property type="entry name" value="Tscrpt_reg_HTH_GntR"/>
</dbReference>
<dbReference type="SUPFAM" id="SSF46785">
    <property type="entry name" value="Winged helix' DNA-binding domain"/>
    <property type="match status" value="1"/>
</dbReference>
<evidence type="ECO:0000313" key="6">
    <source>
        <dbReference type="Proteomes" id="UP000242329"/>
    </source>
</evidence>
<dbReference type="InterPro" id="IPR036388">
    <property type="entry name" value="WH-like_DNA-bd_sf"/>
</dbReference>
<dbReference type="EMBL" id="FQWY01000065">
    <property type="protein sequence ID" value="SHH32388.1"/>
    <property type="molecule type" value="Genomic_DNA"/>
</dbReference>
<protein>
    <submittedName>
        <fullName evidence="5">Transcriptional regulator, GntR family</fullName>
    </submittedName>
</protein>
<reference evidence="6" key="1">
    <citation type="submission" date="2016-11" db="EMBL/GenBank/DDBJ databases">
        <authorList>
            <person name="Varghese N."/>
            <person name="Submissions S."/>
        </authorList>
    </citation>
    <scope>NUCLEOTIDE SEQUENCE [LARGE SCALE GENOMIC DNA]</scope>
    <source>
        <strain evidence="6">DSM 11003</strain>
    </source>
</reference>
<keyword evidence="6" id="KW-1185">Reference proteome</keyword>
<organism evidence="5 6">
    <name type="scientific">Thermosyntropha lipolytica DSM 11003</name>
    <dbReference type="NCBI Taxonomy" id="1123382"/>
    <lineage>
        <taxon>Bacteria</taxon>
        <taxon>Bacillati</taxon>
        <taxon>Bacillota</taxon>
        <taxon>Clostridia</taxon>
        <taxon>Eubacteriales</taxon>
        <taxon>Syntrophomonadaceae</taxon>
        <taxon>Thermosyntropha</taxon>
    </lineage>
</organism>
<dbReference type="PROSITE" id="PS50949">
    <property type="entry name" value="HTH_GNTR"/>
    <property type="match status" value="1"/>
</dbReference>
<dbReference type="STRING" id="1123382.SAMN02745221_02152"/>
<evidence type="ECO:0000313" key="5">
    <source>
        <dbReference type="EMBL" id="SHH32388.1"/>
    </source>
</evidence>
<evidence type="ECO:0000256" key="2">
    <source>
        <dbReference type="ARBA" id="ARBA00023125"/>
    </source>
</evidence>
<dbReference type="CDD" id="cd07377">
    <property type="entry name" value="WHTH_GntR"/>
    <property type="match status" value="1"/>
</dbReference>
<proteinExistence type="predicted"/>
<sequence>MHIIISNSSSEPIYEQIVRQLKEMIIQGKLKEDEPLPSIRNLARELKISVITTKRAYQELENEGYIITVPGKGSFVARQNREMLREKYLRIVEEKITEAIEAGRVIDLGLPELQEILRVLYEEG</sequence>
<feature type="domain" description="HTH gntR-type" evidence="4">
    <location>
        <begin position="11"/>
        <end position="79"/>
    </location>
</feature>
<keyword evidence="2" id="KW-0238">DNA-binding</keyword>
<keyword evidence="1" id="KW-0805">Transcription regulation</keyword>
<dbReference type="SMART" id="SM00345">
    <property type="entry name" value="HTH_GNTR"/>
    <property type="match status" value="1"/>
</dbReference>
<dbReference type="GO" id="GO:0003700">
    <property type="term" value="F:DNA-binding transcription factor activity"/>
    <property type="evidence" value="ECO:0007669"/>
    <property type="project" value="InterPro"/>
</dbReference>
<dbReference type="GO" id="GO:0003677">
    <property type="term" value="F:DNA binding"/>
    <property type="evidence" value="ECO:0007669"/>
    <property type="project" value="UniProtKB-KW"/>
</dbReference>
<name>A0A1M5S243_9FIRM</name>
<accession>A0A1M5S243</accession>
<evidence type="ECO:0000259" key="4">
    <source>
        <dbReference type="PROSITE" id="PS50949"/>
    </source>
</evidence>
<dbReference type="Proteomes" id="UP000242329">
    <property type="component" value="Unassembled WGS sequence"/>
</dbReference>
<dbReference type="Gene3D" id="1.10.10.10">
    <property type="entry name" value="Winged helix-like DNA-binding domain superfamily/Winged helix DNA-binding domain"/>
    <property type="match status" value="1"/>
</dbReference>
<dbReference type="PANTHER" id="PTHR38445:SF7">
    <property type="entry name" value="GNTR-FAMILY TRANSCRIPTIONAL REGULATOR"/>
    <property type="match status" value="1"/>
</dbReference>
<dbReference type="OrthoDB" id="9801546at2"/>
<dbReference type="RefSeq" id="WP_073093538.1">
    <property type="nucleotide sequence ID" value="NZ_FQWY01000065.1"/>
</dbReference>
<keyword evidence="3" id="KW-0804">Transcription</keyword>
<dbReference type="Pfam" id="PF00392">
    <property type="entry name" value="GntR"/>
    <property type="match status" value="1"/>
</dbReference>
<evidence type="ECO:0000256" key="3">
    <source>
        <dbReference type="ARBA" id="ARBA00023163"/>
    </source>
</evidence>
<gene>
    <name evidence="5" type="ORF">SAMN02745221_02152</name>
</gene>
<dbReference type="PANTHER" id="PTHR38445">
    <property type="entry name" value="HTH-TYPE TRANSCRIPTIONAL REPRESSOR YTRA"/>
    <property type="match status" value="1"/>
</dbReference>
<dbReference type="AlphaFoldDB" id="A0A1M5S243"/>